<dbReference type="PANTHER" id="PTHR21456:SF1">
    <property type="entry name" value="C2 NT-TYPE DOMAIN-CONTAINING PROTEIN"/>
    <property type="match status" value="1"/>
</dbReference>
<feature type="region of interest" description="Disordered" evidence="1">
    <location>
        <begin position="260"/>
        <end position="409"/>
    </location>
</feature>
<proteinExistence type="predicted"/>
<feature type="compositionally biased region" description="Basic and acidic residues" evidence="1">
    <location>
        <begin position="362"/>
        <end position="377"/>
    </location>
</feature>
<organism evidence="3 4">
    <name type="scientific">Claviceps pusilla</name>
    <dbReference type="NCBI Taxonomy" id="123648"/>
    <lineage>
        <taxon>Eukaryota</taxon>
        <taxon>Fungi</taxon>
        <taxon>Dikarya</taxon>
        <taxon>Ascomycota</taxon>
        <taxon>Pezizomycotina</taxon>
        <taxon>Sordariomycetes</taxon>
        <taxon>Hypocreomycetidae</taxon>
        <taxon>Hypocreales</taxon>
        <taxon>Clavicipitaceae</taxon>
        <taxon>Claviceps</taxon>
    </lineage>
</organism>
<feature type="domain" description="C2 NT-type" evidence="2">
    <location>
        <begin position="5"/>
        <end position="182"/>
    </location>
</feature>
<keyword evidence="4" id="KW-1185">Reference proteome</keyword>
<dbReference type="Pfam" id="PF10358">
    <property type="entry name" value="NT-C2"/>
    <property type="match status" value="1"/>
</dbReference>
<sequence>MSFLSIVGKARKPKFEVHLKIFDLNNIPLVQGNSFIKWHLSHSMHAEHRGRTDKCPIANHKVDYGYSKLITGVRISLDKNSSLGECPIEFEVLQEFGMTEKITLGRVKLNLSEYVEESESFGRGLVSPTRKRSSLGVGTPSSTDGGDKSETRSAVEEGIVRRYLMQDSKINSTLKIGILMVQVDGERNFIAPPLKSASVFGGIAGFVAPEVEDDTSPMPSISKSRDAAEVQDLYRRTLAASWSRQPNELPADECIEDIFSGGDGWRTKRESHSIRDSDDDDDGYDDDDDDDDDQPFGGTLRPSDFRRYANHRRSHSGSHSHSRHRRAHSTHSDRSISTVMGAGAGAGNNPMTRGHRRGGPTHVDDSTRDARDDDHGSSRSGSRGSLAPTLGSSSDGGGLSGARGDSGMRRAKEVGEFEVRDDLVAWKLPGGVAV</sequence>
<dbReference type="InterPro" id="IPR019448">
    <property type="entry name" value="NT-C2"/>
</dbReference>
<dbReference type="InterPro" id="IPR039931">
    <property type="entry name" value="EEIG1/2-like"/>
</dbReference>
<comment type="caution">
    <text evidence="3">The sequence shown here is derived from an EMBL/GenBank/DDBJ whole genome shotgun (WGS) entry which is preliminary data.</text>
</comment>
<dbReference type="EMBL" id="SRPW01000377">
    <property type="protein sequence ID" value="KAG6015141.1"/>
    <property type="molecule type" value="Genomic_DNA"/>
</dbReference>
<feature type="compositionally biased region" description="Acidic residues" evidence="1">
    <location>
        <begin position="277"/>
        <end position="294"/>
    </location>
</feature>
<dbReference type="OrthoDB" id="3365224at2759"/>
<gene>
    <name evidence="3" type="ORF">E4U43_005657</name>
</gene>
<feature type="compositionally biased region" description="Basic residues" evidence="1">
    <location>
        <begin position="308"/>
        <end position="329"/>
    </location>
</feature>
<reference evidence="3" key="1">
    <citation type="journal article" date="2020" name="bioRxiv">
        <title>Whole genome comparisons of ergot fungi reveals the divergence and evolution of species within the genus Claviceps are the result of varying mechanisms driving genome evolution and host range expansion.</title>
        <authorList>
            <person name="Wyka S.A."/>
            <person name="Mondo S.J."/>
            <person name="Liu M."/>
            <person name="Dettman J."/>
            <person name="Nalam V."/>
            <person name="Broders K.D."/>
        </authorList>
    </citation>
    <scope>NUCLEOTIDE SEQUENCE</scope>
    <source>
        <strain evidence="3">CCC 602</strain>
    </source>
</reference>
<feature type="region of interest" description="Disordered" evidence="1">
    <location>
        <begin position="125"/>
        <end position="152"/>
    </location>
</feature>
<accession>A0A9P7T2K6</accession>
<dbReference type="PANTHER" id="PTHR21456">
    <property type="entry name" value="FAMILY WITH SEQUENCE SIMILARITY 102"/>
    <property type="match status" value="1"/>
</dbReference>
<evidence type="ECO:0000256" key="1">
    <source>
        <dbReference type="SAM" id="MobiDB-lite"/>
    </source>
</evidence>
<evidence type="ECO:0000259" key="2">
    <source>
        <dbReference type="PROSITE" id="PS51840"/>
    </source>
</evidence>
<dbReference type="AlphaFoldDB" id="A0A9P7T2K6"/>
<evidence type="ECO:0000313" key="3">
    <source>
        <dbReference type="EMBL" id="KAG6015141.1"/>
    </source>
</evidence>
<feature type="compositionally biased region" description="Low complexity" evidence="1">
    <location>
        <begin position="378"/>
        <end position="393"/>
    </location>
</feature>
<name>A0A9P7T2K6_9HYPO</name>
<protein>
    <recommendedName>
        <fullName evidence="2">C2 NT-type domain-containing protein</fullName>
    </recommendedName>
</protein>
<feature type="compositionally biased region" description="Basic and acidic residues" evidence="1">
    <location>
        <begin position="265"/>
        <end position="276"/>
    </location>
</feature>
<dbReference type="Proteomes" id="UP000748025">
    <property type="component" value="Unassembled WGS sequence"/>
</dbReference>
<dbReference type="PROSITE" id="PS51840">
    <property type="entry name" value="C2_NT"/>
    <property type="match status" value="1"/>
</dbReference>
<evidence type="ECO:0000313" key="4">
    <source>
        <dbReference type="Proteomes" id="UP000748025"/>
    </source>
</evidence>